<name>A0A1U7HPE5_9CHRO</name>
<dbReference type="GO" id="GO:0051997">
    <property type="term" value="F:2-oxo-4-hydroxy-4-carboxy-5-ureidoimidazoline decarboxylase activity"/>
    <property type="evidence" value="ECO:0007669"/>
    <property type="project" value="UniProtKB-EC"/>
</dbReference>
<feature type="domain" description="Oxo-4-hydroxy-4-carboxy-5-ureidoimidazoline decarboxylase" evidence="7">
    <location>
        <begin position="10"/>
        <end position="162"/>
    </location>
</feature>
<evidence type="ECO:0000256" key="6">
    <source>
        <dbReference type="ARBA" id="ARBA00023239"/>
    </source>
</evidence>
<reference evidence="8 9" key="1">
    <citation type="submission" date="2016-11" db="EMBL/GenBank/DDBJ databases">
        <title>Draft Genome Sequences of Nine Cyanobacterial Strains from Diverse Habitats.</title>
        <authorList>
            <person name="Zhu T."/>
            <person name="Hou S."/>
            <person name="Lu X."/>
            <person name="Hess W.R."/>
        </authorList>
    </citation>
    <scope>NUCLEOTIDE SEQUENCE [LARGE SCALE GENOMIC DNA]</scope>
    <source>
        <strain evidence="8 9">5.2 s.c.1</strain>
    </source>
</reference>
<keyword evidence="4" id="KW-0659">Purine metabolism</keyword>
<keyword evidence="9" id="KW-1185">Reference proteome</keyword>
<evidence type="ECO:0000256" key="1">
    <source>
        <dbReference type="ARBA" id="ARBA00001163"/>
    </source>
</evidence>
<dbReference type="PANTHER" id="PTHR43466">
    <property type="entry name" value="2-OXO-4-HYDROXY-4-CARBOXY-5-UREIDOIMIDAZOLINE DECARBOXYLASE-RELATED"/>
    <property type="match status" value="1"/>
</dbReference>
<dbReference type="EC" id="4.1.1.97" evidence="3"/>
<evidence type="ECO:0000256" key="5">
    <source>
        <dbReference type="ARBA" id="ARBA00022793"/>
    </source>
</evidence>
<evidence type="ECO:0000256" key="4">
    <source>
        <dbReference type="ARBA" id="ARBA00022631"/>
    </source>
</evidence>
<dbReference type="Pfam" id="PF09349">
    <property type="entry name" value="OHCU_decarbox"/>
    <property type="match status" value="1"/>
</dbReference>
<dbReference type="NCBIfam" id="TIGR03164">
    <property type="entry name" value="UHCUDC"/>
    <property type="match status" value="1"/>
</dbReference>
<dbReference type="InterPro" id="IPR017580">
    <property type="entry name" value="OHCU_decarboxylase-1"/>
</dbReference>
<organism evidence="8 9">
    <name type="scientific">Chroogloeocystis siderophila 5.2 s.c.1</name>
    <dbReference type="NCBI Taxonomy" id="247279"/>
    <lineage>
        <taxon>Bacteria</taxon>
        <taxon>Bacillati</taxon>
        <taxon>Cyanobacteriota</taxon>
        <taxon>Cyanophyceae</taxon>
        <taxon>Oscillatoriophycideae</taxon>
        <taxon>Chroococcales</taxon>
        <taxon>Chroococcaceae</taxon>
        <taxon>Chroogloeocystis</taxon>
    </lineage>
</organism>
<dbReference type="Gene3D" id="1.10.3330.10">
    <property type="entry name" value="Oxo-4-hydroxy-4-carboxy-5-ureidoimidazoline decarboxylase"/>
    <property type="match status" value="1"/>
</dbReference>
<dbReference type="InterPro" id="IPR036778">
    <property type="entry name" value="OHCU_decarboxylase_sf"/>
</dbReference>
<dbReference type="OrthoDB" id="9800909at2"/>
<accession>A0A1U7HPE5</accession>
<comment type="caution">
    <text evidence="8">The sequence shown here is derived from an EMBL/GenBank/DDBJ whole genome shotgun (WGS) entry which is preliminary data.</text>
</comment>
<evidence type="ECO:0000313" key="9">
    <source>
        <dbReference type="Proteomes" id="UP000185984"/>
    </source>
</evidence>
<gene>
    <name evidence="8" type="ORF">NIES1031_13645</name>
</gene>
<keyword evidence="5" id="KW-0210">Decarboxylase</keyword>
<evidence type="ECO:0000256" key="2">
    <source>
        <dbReference type="ARBA" id="ARBA00004754"/>
    </source>
</evidence>
<dbReference type="PANTHER" id="PTHR43466:SF1">
    <property type="entry name" value="2-OXO-4-HYDROXY-4-CARBOXY-5-UREIDOIMIDAZOLINE DECARBOXYLASE-RELATED"/>
    <property type="match status" value="1"/>
</dbReference>
<dbReference type="GO" id="GO:0000255">
    <property type="term" value="P:allantoin metabolic process"/>
    <property type="evidence" value="ECO:0007669"/>
    <property type="project" value="InterPro"/>
</dbReference>
<comment type="catalytic activity">
    <reaction evidence="1">
        <text>5-hydroxy-2-oxo-4-ureido-2,5-dihydro-1H-imidazole-5-carboxylate + H(+) = (S)-allantoin + CO2</text>
        <dbReference type="Rhea" id="RHEA:26301"/>
        <dbReference type="ChEBI" id="CHEBI:15378"/>
        <dbReference type="ChEBI" id="CHEBI:15678"/>
        <dbReference type="ChEBI" id="CHEBI:16526"/>
        <dbReference type="ChEBI" id="CHEBI:58639"/>
        <dbReference type="EC" id="4.1.1.97"/>
    </reaction>
</comment>
<dbReference type="EMBL" id="MRCC01000010">
    <property type="protein sequence ID" value="OKH25414.1"/>
    <property type="molecule type" value="Genomic_DNA"/>
</dbReference>
<protein>
    <recommendedName>
        <fullName evidence="3">2-oxo-4-hydroxy-4-carboxy-5-ureidoimidazoline decarboxylase</fullName>
        <ecNumber evidence="3">4.1.1.97</ecNumber>
    </recommendedName>
</protein>
<evidence type="ECO:0000313" key="8">
    <source>
        <dbReference type="EMBL" id="OKH25414.1"/>
    </source>
</evidence>
<comment type="pathway">
    <text evidence="2">Purine metabolism; urate degradation; (S)-allantoin from urate: step 3/3.</text>
</comment>
<evidence type="ECO:0000256" key="3">
    <source>
        <dbReference type="ARBA" id="ARBA00012257"/>
    </source>
</evidence>
<keyword evidence="6" id="KW-0456">Lyase</keyword>
<evidence type="ECO:0000259" key="7">
    <source>
        <dbReference type="Pfam" id="PF09349"/>
    </source>
</evidence>
<dbReference type="InterPro" id="IPR018020">
    <property type="entry name" value="OHCU_decarboxylase"/>
</dbReference>
<proteinExistence type="predicted"/>
<dbReference type="GO" id="GO:0006144">
    <property type="term" value="P:purine nucleobase metabolic process"/>
    <property type="evidence" value="ECO:0007669"/>
    <property type="project" value="UniProtKB-KW"/>
</dbReference>
<dbReference type="GO" id="GO:0019628">
    <property type="term" value="P:urate catabolic process"/>
    <property type="evidence" value="ECO:0007669"/>
    <property type="project" value="UniProtKB-UniPathway"/>
</dbReference>
<dbReference type="SUPFAM" id="SSF158694">
    <property type="entry name" value="UraD-Like"/>
    <property type="match status" value="1"/>
</dbReference>
<dbReference type="AlphaFoldDB" id="A0A1U7HPE5"/>
<dbReference type="STRING" id="247279.NIES1031_13645"/>
<sequence>MWMTSLSELNQMNQDDFVAALGWIFEDSPWVAAKAWAKKPFTDVEMIHQSMVNVVREASDVEKLALICAHPDLGAKAKMAEASVKEQAKVGLDQLTLEEYDKFNYLNQAYKEKFNFPFIVAVRNHTKKSILASFSQRLENSKATELQTVLAEIEKIALFRLQEVIDDK</sequence>
<dbReference type="UniPathway" id="UPA00394">
    <property type="reaction ID" value="UER00652"/>
</dbReference>
<dbReference type="Proteomes" id="UP000185984">
    <property type="component" value="Unassembled WGS sequence"/>
</dbReference>